<reference evidence="1" key="1">
    <citation type="journal article" date="2014" name="Front. Microbiol.">
        <title>High frequency of phylogenetically diverse reductive dehalogenase-homologous genes in deep subseafloor sedimentary metagenomes.</title>
        <authorList>
            <person name="Kawai M."/>
            <person name="Futagami T."/>
            <person name="Toyoda A."/>
            <person name="Takaki Y."/>
            <person name="Nishi S."/>
            <person name="Hori S."/>
            <person name="Arai W."/>
            <person name="Tsubouchi T."/>
            <person name="Morono Y."/>
            <person name="Uchiyama I."/>
            <person name="Ito T."/>
            <person name="Fujiyama A."/>
            <person name="Inagaki F."/>
            <person name="Takami H."/>
        </authorList>
    </citation>
    <scope>NUCLEOTIDE SEQUENCE</scope>
    <source>
        <strain evidence="1">Expedition CK06-06</strain>
    </source>
</reference>
<sequence length="126" mass="13136">MANQDAAFGLKAIGKVGQNRDNQGLSEYSIAASATAIYQWDPVEMLATGTIGVAAAGDTLIGSLNGIFYTDASTNKPTWANHLAASNTATDIVGFISDDPYERFEIQSDGATAVTDIGLNADIVYA</sequence>
<accession>X0TKZ2</accession>
<organism evidence="1">
    <name type="scientific">marine sediment metagenome</name>
    <dbReference type="NCBI Taxonomy" id="412755"/>
    <lineage>
        <taxon>unclassified sequences</taxon>
        <taxon>metagenomes</taxon>
        <taxon>ecological metagenomes</taxon>
    </lineage>
</organism>
<dbReference type="EMBL" id="BARS01010019">
    <property type="protein sequence ID" value="GAF88802.1"/>
    <property type="molecule type" value="Genomic_DNA"/>
</dbReference>
<evidence type="ECO:0000313" key="1">
    <source>
        <dbReference type="EMBL" id="GAF88802.1"/>
    </source>
</evidence>
<dbReference type="AlphaFoldDB" id="X0TKZ2"/>
<protein>
    <submittedName>
        <fullName evidence="1">Uncharacterized protein</fullName>
    </submittedName>
</protein>
<gene>
    <name evidence="1" type="ORF">S01H1_18696</name>
</gene>
<comment type="caution">
    <text evidence="1">The sequence shown here is derived from an EMBL/GenBank/DDBJ whole genome shotgun (WGS) entry which is preliminary data.</text>
</comment>
<name>X0TKZ2_9ZZZZ</name>
<proteinExistence type="predicted"/>
<feature type="non-terminal residue" evidence="1">
    <location>
        <position position="126"/>
    </location>
</feature>